<feature type="signal peptide" evidence="1">
    <location>
        <begin position="1"/>
        <end position="22"/>
    </location>
</feature>
<gene>
    <name evidence="3" type="ORF">NG653_06205</name>
</gene>
<dbReference type="RefSeq" id="WP_252740818.1">
    <property type="nucleotide sequence ID" value="NZ_JAMXIB010000004.1"/>
</dbReference>
<protein>
    <submittedName>
        <fullName evidence="3">CAP domain-containing protein</fullName>
    </submittedName>
</protein>
<dbReference type="PANTHER" id="PTHR31157">
    <property type="entry name" value="SCP DOMAIN-CONTAINING PROTEIN"/>
    <property type="match status" value="1"/>
</dbReference>
<keyword evidence="1" id="KW-0732">Signal</keyword>
<dbReference type="Gene3D" id="3.40.33.10">
    <property type="entry name" value="CAP"/>
    <property type="match status" value="1"/>
</dbReference>
<dbReference type="PROSITE" id="PS51257">
    <property type="entry name" value="PROKAR_LIPOPROTEIN"/>
    <property type="match status" value="1"/>
</dbReference>
<evidence type="ECO:0000313" key="3">
    <source>
        <dbReference type="EMBL" id="MCO5724439.1"/>
    </source>
</evidence>
<feature type="chain" id="PRO_5047135732" evidence="1">
    <location>
        <begin position="23"/>
        <end position="157"/>
    </location>
</feature>
<reference evidence="3 4" key="1">
    <citation type="submission" date="2022-06" db="EMBL/GenBank/DDBJ databases">
        <authorList>
            <person name="Xuan X."/>
        </authorList>
    </citation>
    <scope>NUCLEOTIDE SEQUENCE [LARGE SCALE GENOMIC DNA]</scope>
    <source>
        <strain evidence="3 4">2V75</strain>
    </source>
</reference>
<dbReference type="InterPro" id="IPR035940">
    <property type="entry name" value="CAP_sf"/>
</dbReference>
<dbReference type="InterPro" id="IPR014044">
    <property type="entry name" value="CAP_dom"/>
</dbReference>
<organism evidence="3 4">
    <name type="scientific">Robiginitalea marina</name>
    <dbReference type="NCBI Taxonomy" id="2954105"/>
    <lineage>
        <taxon>Bacteria</taxon>
        <taxon>Pseudomonadati</taxon>
        <taxon>Bacteroidota</taxon>
        <taxon>Flavobacteriia</taxon>
        <taxon>Flavobacteriales</taxon>
        <taxon>Flavobacteriaceae</taxon>
        <taxon>Robiginitalea</taxon>
    </lineage>
</organism>
<dbReference type="SUPFAM" id="SSF55797">
    <property type="entry name" value="PR-1-like"/>
    <property type="match status" value="1"/>
</dbReference>
<evidence type="ECO:0000256" key="1">
    <source>
        <dbReference type="SAM" id="SignalP"/>
    </source>
</evidence>
<keyword evidence="4" id="KW-1185">Reference proteome</keyword>
<comment type="caution">
    <text evidence="3">The sequence shown here is derived from an EMBL/GenBank/DDBJ whole genome shotgun (WGS) entry which is preliminary data.</text>
</comment>
<name>A0ABT1AXM4_9FLAO</name>
<evidence type="ECO:0000259" key="2">
    <source>
        <dbReference type="Pfam" id="PF00188"/>
    </source>
</evidence>
<accession>A0ABT1AXM4</accession>
<proteinExistence type="predicted"/>
<dbReference type="Proteomes" id="UP001206312">
    <property type="component" value="Unassembled WGS sequence"/>
</dbReference>
<dbReference type="Pfam" id="PF00188">
    <property type="entry name" value="CAP"/>
    <property type="match status" value="1"/>
</dbReference>
<dbReference type="CDD" id="cd05379">
    <property type="entry name" value="CAP_bacterial"/>
    <property type="match status" value="1"/>
</dbReference>
<dbReference type="EMBL" id="JAMXIB010000004">
    <property type="protein sequence ID" value="MCO5724439.1"/>
    <property type="molecule type" value="Genomic_DNA"/>
</dbReference>
<sequence length="157" mass="17135">MKLRHAFVILFTALALSCTKEAADPVEGPKGVNLEAMESEVLALVNDHRVGRGLSPLAFSEVAYHYANEHNDYMIATGTLSHHNFTARATGIASEADAKAVSENVAKNYATAAQALEGWLASESHRKTMEGDYSHTAVSVKKDTEGNLYYTQLFFLQ</sequence>
<dbReference type="PANTHER" id="PTHR31157:SF1">
    <property type="entry name" value="SCP DOMAIN-CONTAINING PROTEIN"/>
    <property type="match status" value="1"/>
</dbReference>
<feature type="domain" description="SCP" evidence="2">
    <location>
        <begin position="42"/>
        <end position="154"/>
    </location>
</feature>
<evidence type="ECO:0000313" key="4">
    <source>
        <dbReference type="Proteomes" id="UP001206312"/>
    </source>
</evidence>